<dbReference type="Gramene" id="Pp3c11_20970V3.2">
    <property type="protein sequence ID" value="Pp3c11_20970V3.2"/>
    <property type="gene ID" value="Pp3c11_20970"/>
</dbReference>
<name>A0A2K1JVI2_PHYPA</name>
<reference evidence="11" key="3">
    <citation type="submission" date="2020-12" db="UniProtKB">
        <authorList>
            <consortium name="EnsemblPlants"/>
        </authorList>
    </citation>
    <scope>IDENTIFICATION</scope>
</reference>
<keyword evidence="7" id="KW-0206">Cytoskeleton</keyword>
<dbReference type="PANTHER" id="PTHR21442">
    <property type="entry name" value="CILIA- AND FLAGELLA-ASSOCIATED PROTEIN 206"/>
    <property type="match status" value="1"/>
</dbReference>
<evidence type="ECO:0000256" key="1">
    <source>
        <dbReference type="ARBA" id="ARBA00004430"/>
    </source>
</evidence>
<dbReference type="Pfam" id="PF12018">
    <property type="entry name" value="FAP206"/>
    <property type="match status" value="1"/>
</dbReference>
<accession>A0A2K1JVI2</accession>
<evidence type="ECO:0000256" key="3">
    <source>
        <dbReference type="ARBA" id="ARBA00021602"/>
    </source>
</evidence>
<dbReference type="GO" id="GO:0030030">
    <property type="term" value="P:cell projection organization"/>
    <property type="evidence" value="ECO:0007669"/>
    <property type="project" value="UniProtKB-KW"/>
</dbReference>
<evidence type="ECO:0000256" key="4">
    <source>
        <dbReference type="ARBA" id="ARBA00022490"/>
    </source>
</evidence>
<keyword evidence="8" id="KW-0966">Cell projection</keyword>
<dbReference type="EMBL" id="ABEU02000011">
    <property type="protein sequence ID" value="PNR45536.1"/>
    <property type="molecule type" value="Genomic_DNA"/>
</dbReference>
<evidence type="ECO:0000256" key="9">
    <source>
        <dbReference type="SAM" id="MobiDB-lite"/>
    </source>
</evidence>
<evidence type="ECO:0000313" key="11">
    <source>
        <dbReference type="EnsemblPlants" id="Pp3c11_20970V3.1"/>
    </source>
</evidence>
<keyword evidence="4" id="KW-0963">Cytoplasm</keyword>
<gene>
    <name evidence="10" type="ORF">PHYPA_015307</name>
</gene>
<reference evidence="10 12" key="1">
    <citation type="journal article" date="2008" name="Science">
        <title>The Physcomitrella genome reveals evolutionary insights into the conquest of land by plants.</title>
        <authorList>
            <person name="Rensing S."/>
            <person name="Lang D."/>
            <person name="Zimmer A."/>
            <person name="Terry A."/>
            <person name="Salamov A."/>
            <person name="Shapiro H."/>
            <person name="Nishiyama T."/>
            <person name="Perroud P.-F."/>
            <person name="Lindquist E."/>
            <person name="Kamisugi Y."/>
            <person name="Tanahashi T."/>
            <person name="Sakakibara K."/>
            <person name="Fujita T."/>
            <person name="Oishi K."/>
            <person name="Shin-I T."/>
            <person name="Kuroki Y."/>
            <person name="Toyoda A."/>
            <person name="Suzuki Y."/>
            <person name="Hashimoto A."/>
            <person name="Yamaguchi K."/>
            <person name="Sugano A."/>
            <person name="Kohara Y."/>
            <person name="Fujiyama A."/>
            <person name="Anterola A."/>
            <person name="Aoki S."/>
            <person name="Ashton N."/>
            <person name="Barbazuk W.B."/>
            <person name="Barker E."/>
            <person name="Bennetzen J."/>
            <person name="Bezanilla M."/>
            <person name="Blankenship R."/>
            <person name="Cho S.H."/>
            <person name="Dutcher S."/>
            <person name="Estelle M."/>
            <person name="Fawcett J.A."/>
            <person name="Gundlach H."/>
            <person name="Hanada K."/>
            <person name="Heyl A."/>
            <person name="Hicks K.A."/>
            <person name="Hugh J."/>
            <person name="Lohr M."/>
            <person name="Mayer K."/>
            <person name="Melkozernov A."/>
            <person name="Murata T."/>
            <person name="Nelson D."/>
            <person name="Pils B."/>
            <person name="Prigge M."/>
            <person name="Reiss B."/>
            <person name="Renner T."/>
            <person name="Rombauts S."/>
            <person name="Rushton P."/>
            <person name="Sanderfoot A."/>
            <person name="Schween G."/>
            <person name="Shiu S.-H."/>
            <person name="Stueber K."/>
            <person name="Theodoulou F.L."/>
            <person name="Tu H."/>
            <person name="Van de Peer Y."/>
            <person name="Verrier P.J."/>
            <person name="Waters E."/>
            <person name="Wood A."/>
            <person name="Yang L."/>
            <person name="Cove D."/>
            <person name="Cuming A."/>
            <person name="Hasebe M."/>
            <person name="Lucas S."/>
            <person name="Mishler D.B."/>
            <person name="Reski R."/>
            <person name="Grigoriev I."/>
            <person name="Quatrano R.S."/>
            <person name="Boore J.L."/>
        </authorList>
    </citation>
    <scope>NUCLEOTIDE SEQUENCE [LARGE SCALE GENOMIC DNA]</scope>
    <source>
        <strain evidence="11 12">cv. Gransden 2004</strain>
    </source>
</reference>
<dbReference type="Gramene" id="Pp3c11_20970V3.1">
    <property type="protein sequence ID" value="Pp3c11_20970V3.1"/>
    <property type="gene ID" value="Pp3c11_20970"/>
</dbReference>
<dbReference type="InterPro" id="IPR021897">
    <property type="entry name" value="FAP206"/>
</dbReference>
<keyword evidence="6" id="KW-0969">Cilium</keyword>
<dbReference type="GO" id="GO:0005930">
    <property type="term" value="C:axoneme"/>
    <property type="evidence" value="ECO:0000318"/>
    <property type="project" value="GO_Central"/>
</dbReference>
<feature type="compositionally biased region" description="Basic and acidic residues" evidence="9">
    <location>
        <begin position="711"/>
        <end position="724"/>
    </location>
</feature>
<evidence type="ECO:0000256" key="2">
    <source>
        <dbReference type="ARBA" id="ARBA00010500"/>
    </source>
</evidence>
<organism evidence="10">
    <name type="scientific">Physcomitrium patens</name>
    <name type="common">Spreading-leaved earth moss</name>
    <name type="synonym">Physcomitrella patens</name>
    <dbReference type="NCBI Taxonomy" id="3218"/>
    <lineage>
        <taxon>Eukaryota</taxon>
        <taxon>Viridiplantae</taxon>
        <taxon>Streptophyta</taxon>
        <taxon>Embryophyta</taxon>
        <taxon>Bryophyta</taxon>
        <taxon>Bryophytina</taxon>
        <taxon>Bryopsida</taxon>
        <taxon>Funariidae</taxon>
        <taxon>Funariales</taxon>
        <taxon>Funariaceae</taxon>
        <taxon>Physcomitrium</taxon>
    </lineage>
</organism>
<evidence type="ECO:0000256" key="6">
    <source>
        <dbReference type="ARBA" id="ARBA00023069"/>
    </source>
</evidence>
<dbReference type="Proteomes" id="UP000006727">
    <property type="component" value="Chromosome 11"/>
</dbReference>
<dbReference type="AlphaFoldDB" id="A0A2K1JVI2"/>
<dbReference type="PaxDb" id="3218-PP1S31_339V6.1"/>
<reference evidence="10 12" key="2">
    <citation type="journal article" date="2018" name="Plant J.">
        <title>The Physcomitrella patens chromosome-scale assembly reveals moss genome structure and evolution.</title>
        <authorList>
            <person name="Lang D."/>
            <person name="Ullrich K.K."/>
            <person name="Murat F."/>
            <person name="Fuchs J."/>
            <person name="Jenkins J."/>
            <person name="Haas F.B."/>
            <person name="Piednoel M."/>
            <person name="Gundlach H."/>
            <person name="Van Bel M."/>
            <person name="Meyberg R."/>
            <person name="Vives C."/>
            <person name="Morata J."/>
            <person name="Symeonidi A."/>
            <person name="Hiss M."/>
            <person name="Muchero W."/>
            <person name="Kamisugi Y."/>
            <person name="Saleh O."/>
            <person name="Blanc G."/>
            <person name="Decker E.L."/>
            <person name="van Gessel N."/>
            <person name="Grimwood J."/>
            <person name="Hayes R.D."/>
            <person name="Graham S.W."/>
            <person name="Gunter L.E."/>
            <person name="McDaniel S.F."/>
            <person name="Hoernstein S.N.W."/>
            <person name="Larsson A."/>
            <person name="Li F.W."/>
            <person name="Perroud P.F."/>
            <person name="Phillips J."/>
            <person name="Ranjan P."/>
            <person name="Rokshar D.S."/>
            <person name="Rothfels C.J."/>
            <person name="Schneider L."/>
            <person name="Shu S."/>
            <person name="Stevenson D.W."/>
            <person name="Thummler F."/>
            <person name="Tillich M."/>
            <person name="Villarreal Aguilar J.C."/>
            <person name="Widiez T."/>
            <person name="Wong G.K."/>
            <person name="Wymore A."/>
            <person name="Zhang Y."/>
            <person name="Zimmer A.D."/>
            <person name="Quatrano R.S."/>
            <person name="Mayer K.F.X."/>
            <person name="Goodstein D."/>
            <person name="Casacuberta J.M."/>
            <person name="Vandepoele K."/>
            <person name="Reski R."/>
            <person name="Cuming A.C."/>
            <person name="Tuskan G.A."/>
            <person name="Maumus F."/>
            <person name="Salse J."/>
            <person name="Schmutz J."/>
            <person name="Rensing S.A."/>
        </authorList>
    </citation>
    <scope>NUCLEOTIDE SEQUENCE [LARGE SCALE GENOMIC DNA]</scope>
    <source>
        <strain evidence="11 12">cv. Gransden 2004</strain>
    </source>
</reference>
<keyword evidence="12" id="KW-1185">Reference proteome</keyword>
<proteinExistence type="inferred from homology"/>
<dbReference type="STRING" id="3218.A0A2K1JVI2"/>
<keyword evidence="5" id="KW-0970">Cilium biogenesis/degradation</keyword>
<comment type="subcellular location">
    <subcellularLocation>
        <location evidence="1">Cytoplasm</location>
        <location evidence="1">Cytoskeleton</location>
        <location evidence="1">Cilium axoneme</location>
    </subcellularLocation>
</comment>
<evidence type="ECO:0000313" key="10">
    <source>
        <dbReference type="EMBL" id="PNR45536.1"/>
    </source>
</evidence>
<dbReference type="InParanoid" id="A0A2K1JVI2"/>
<dbReference type="PANTHER" id="PTHR21442:SF0">
    <property type="entry name" value="CILIA- AND FLAGELLA-ASSOCIATED PROTEIN 206"/>
    <property type="match status" value="1"/>
</dbReference>
<protein>
    <recommendedName>
        <fullName evidence="3">Cilia- and flagella-associated protein 206</fullName>
    </recommendedName>
</protein>
<evidence type="ECO:0000313" key="12">
    <source>
        <dbReference type="Proteomes" id="UP000006727"/>
    </source>
</evidence>
<sequence length="730" mass="85853">MQIEEVMPEQRVEGFVRKFDVRDWRDPELNLYLTLTRATDGEPPEKEKKPWKDPYDDPFPLYRKEPVIRPATPPIINVQHQVVKVLSYKDPRPLKQMVRDTLRCFRDHPRYTSTDPIREYQEVMACFQLRCAVMQWPDKHFSEMSEQEYEAMVELAAKHMTLTDCPAQEIVQLQVTTQAAFHFAMKELDQENSLRNAELSSTEQVILDTKVIDIRKYYETAEVLRERVIAYLMVYNKFVDPFAAAIQGGEKRMNLELEAALESVFPRKGFLYWMDLPKEEKMLQLQELAEVVTGVRVFNKYEGKGGQGFQLPNEVYEHDAVELGCAIQDTFEIVNTKIRAYSSSVMKYYQDMGVNHIFIKRLRDEISYQFQVALYLEPVREYLCEKQEAVLNLLEKSHGHLDRLSEIIGSYEVIPSDMVFPELRAIGAIHIAIAQEFRHLQARIKAATPLLKMAQNPFYRESPHTEKRLDIKRKNFLFLACEPPQVDCNRYEVTEDDCKAQFIPPNEVRAVMEKQPHIEYNGFCPVCFSRTNGILWKGDPDMGLVQTVDKKLYCFGDEDSQKRFLKAPCKYIADVAKLVLEMPQHVHLMNLEYSPAFYYLSIPKILETELVNESLPKDFGIQTEVHPWMCRWDRQELEQRKLEWQKLRTHFTQTDVSHFRRENITQTYPPKDMWTNTGISRFTNMPSQMKELHDLRGHLHNKMHSVRSTYEHTSVHNPWKEKPPPIHTFH</sequence>
<evidence type="ECO:0000256" key="7">
    <source>
        <dbReference type="ARBA" id="ARBA00023212"/>
    </source>
</evidence>
<dbReference type="EnsemblPlants" id="Pp3c11_20970V3.1">
    <property type="protein sequence ID" value="Pp3c11_20970V3.1"/>
    <property type="gene ID" value="Pp3c11_20970"/>
</dbReference>
<dbReference type="GO" id="GO:0036064">
    <property type="term" value="C:ciliary basal body"/>
    <property type="evidence" value="ECO:0000318"/>
    <property type="project" value="GO_Central"/>
</dbReference>
<dbReference type="GO" id="GO:0003356">
    <property type="term" value="P:regulation of cilium beat frequency"/>
    <property type="evidence" value="ECO:0000318"/>
    <property type="project" value="GO_Central"/>
</dbReference>
<feature type="region of interest" description="Disordered" evidence="9">
    <location>
        <begin position="711"/>
        <end position="730"/>
    </location>
</feature>
<comment type="similarity">
    <text evidence="2">Belongs to the CFAP206 family.</text>
</comment>
<evidence type="ECO:0000256" key="5">
    <source>
        <dbReference type="ARBA" id="ARBA00022794"/>
    </source>
</evidence>
<dbReference type="EnsemblPlants" id="Pp3c11_20970V3.2">
    <property type="protein sequence ID" value="Pp3c11_20970V3.2"/>
    <property type="gene ID" value="Pp3c11_20970"/>
</dbReference>
<evidence type="ECO:0000256" key="8">
    <source>
        <dbReference type="ARBA" id="ARBA00023273"/>
    </source>
</evidence>